<proteinExistence type="predicted"/>
<keyword evidence="2" id="KW-1185">Reference proteome</keyword>
<organism evidence="1 2">
    <name type="scientific">Flagellimonas zhangzhouensis</name>
    <dbReference type="NCBI Taxonomy" id="1073328"/>
    <lineage>
        <taxon>Bacteria</taxon>
        <taxon>Pseudomonadati</taxon>
        <taxon>Bacteroidota</taxon>
        <taxon>Flavobacteriia</taxon>
        <taxon>Flavobacteriales</taxon>
        <taxon>Flavobacteriaceae</taxon>
        <taxon>Flagellimonas</taxon>
    </lineage>
</organism>
<evidence type="ECO:0000313" key="1">
    <source>
        <dbReference type="EMBL" id="SDW13017.1"/>
    </source>
</evidence>
<evidence type="ECO:0000313" key="2">
    <source>
        <dbReference type="Proteomes" id="UP000199592"/>
    </source>
</evidence>
<dbReference type="RefSeq" id="WP_090294477.1">
    <property type="nucleotide sequence ID" value="NZ_FNKI01000002.1"/>
</dbReference>
<dbReference type="STRING" id="1073328.SAMN05216294_1787"/>
<accession>A0A1H2R0T8</accession>
<dbReference type="AlphaFoldDB" id="A0A1H2R0T8"/>
<name>A0A1H2R0T8_9FLAO</name>
<gene>
    <name evidence="1" type="ORF">SAMN04487892_0438</name>
</gene>
<dbReference type="OrthoDB" id="5464618at2"/>
<reference evidence="2" key="1">
    <citation type="submission" date="2016-10" db="EMBL/GenBank/DDBJ databases">
        <authorList>
            <person name="Varghese N."/>
            <person name="Submissions S."/>
        </authorList>
    </citation>
    <scope>NUCLEOTIDE SEQUENCE [LARGE SCALE GENOMIC DNA]</scope>
    <source>
        <strain evidence="2">DSM 25030</strain>
    </source>
</reference>
<protein>
    <submittedName>
        <fullName evidence="1">Uncharacterized protein</fullName>
    </submittedName>
</protein>
<sequence>MWFKFISYLKFLFKSTNEHGVHSPFVFNYVTKCLYSKKKLNRDKGINALLKSISYFNIKNVESIELQNINELIQKQFPTIQFGTAPFDLIIVDNLEVSTLENQISEGKLHNDSMIWINSIYANKETLVQWEAIINSPLISVSINMHHCGVLFFRKEQVKEHFTIRI</sequence>
<dbReference type="EMBL" id="FNMY01000001">
    <property type="protein sequence ID" value="SDW13017.1"/>
    <property type="molecule type" value="Genomic_DNA"/>
</dbReference>
<dbReference type="Proteomes" id="UP000199592">
    <property type="component" value="Unassembled WGS sequence"/>
</dbReference>